<evidence type="ECO:0000259" key="1">
    <source>
        <dbReference type="PROSITE" id="PS50943"/>
    </source>
</evidence>
<dbReference type="OrthoDB" id="19914at10239"/>
<dbReference type="CDD" id="cd00093">
    <property type="entry name" value="HTH_XRE"/>
    <property type="match status" value="1"/>
</dbReference>
<dbReference type="EMBL" id="KJ081346">
    <property type="protein sequence ID" value="AHJ87066.1"/>
    <property type="molecule type" value="Genomic_DNA"/>
</dbReference>
<gene>
    <name evidence="2" type="ORF">BCP8-2_028</name>
</gene>
<dbReference type="KEGG" id="vg:24723292"/>
<dbReference type="Gene3D" id="1.10.260.40">
    <property type="entry name" value="lambda repressor-like DNA-binding domains"/>
    <property type="match status" value="1"/>
</dbReference>
<reference evidence="3" key="1">
    <citation type="submission" date="2014-01" db="EMBL/GenBank/DDBJ databases">
        <title>Genomic and Proteomic Analysis of Broad Host Range Virulent Bacillus Group Phage BCP8-2 Leading To the Creation of New Genus within Myoviruses.</title>
        <authorList>
            <person name="Bandara N."/>
            <person name="Asare P.T."/>
            <person name="Kim K.P."/>
        </authorList>
    </citation>
    <scope>NUCLEOTIDE SEQUENCE [LARGE SCALE GENOMIC DNA]</scope>
</reference>
<sequence length="107" mass="12489">MTVTTLNNKNTKGGIVTMVAKKKTTKKKTPKMLKKFRMDAGHTIYSLADKLEVDYTTVSNWENGNKYPRPNKITELEDLFGVSYRELFEDLPEDQIAELERRRYNKN</sequence>
<dbReference type="RefSeq" id="YP_009149589.1">
    <property type="nucleotide sequence ID" value="NC_027355.1"/>
</dbReference>
<organism evidence="2 3">
    <name type="scientific">Bacillus phage BCP8-2</name>
    <dbReference type="NCBI Taxonomy" id="1129192"/>
    <lineage>
        <taxon>Viruses</taxon>
        <taxon>Duplodnaviria</taxon>
        <taxon>Heunggongvirae</taxon>
        <taxon>Uroviricota</taxon>
        <taxon>Caudoviricetes</taxon>
        <taxon>Herelleviridae</taxon>
        <taxon>Bastillevirinae</taxon>
        <taxon>Caeruleovirus</taxon>
        <taxon>Caeruleovirus BCP82</taxon>
    </lineage>
</organism>
<name>A0A0E3D9A9_9CAUD</name>
<feature type="domain" description="HTH cro/C1-type" evidence="1">
    <location>
        <begin position="33"/>
        <end position="87"/>
    </location>
</feature>
<dbReference type="SMART" id="SM00530">
    <property type="entry name" value="HTH_XRE"/>
    <property type="match status" value="1"/>
</dbReference>
<evidence type="ECO:0000313" key="2">
    <source>
        <dbReference type="EMBL" id="AHJ87066.1"/>
    </source>
</evidence>
<dbReference type="Proteomes" id="UP000033014">
    <property type="component" value="Segment"/>
</dbReference>
<reference evidence="2 3" key="2">
    <citation type="journal article" date="2015" name="Arch. Virol.">
        <title>Complete genome sequence analysis and identification of putative metallo-beta-lactamase and SpoIIIE homologs in Bacillus cereus group phage BCP8-2, a new member of the proposed Bastille-like group.</title>
        <authorList>
            <person name="Asare P.T."/>
            <person name="Bandara N."/>
            <person name="Jeong T.Y."/>
            <person name="Ryu S."/>
            <person name="Klumpp J."/>
            <person name="Kim K.P."/>
        </authorList>
    </citation>
    <scope>NUCLEOTIDE SEQUENCE [LARGE SCALE GENOMIC DNA]</scope>
    <source>
        <strain evidence="2">BCP8-2</strain>
    </source>
</reference>
<dbReference type="GO" id="GO:0003677">
    <property type="term" value="F:DNA binding"/>
    <property type="evidence" value="ECO:0007669"/>
    <property type="project" value="InterPro"/>
</dbReference>
<keyword evidence="3" id="KW-1185">Reference proteome</keyword>
<dbReference type="InterPro" id="IPR001387">
    <property type="entry name" value="Cro/C1-type_HTH"/>
</dbReference>
<evidence type="ECO:0000313" key="3">
    <source>
        <dbReference type="Proteomes" id="UP000033014"/>
    </source>
</evidence>
<dbReference type="Pfam" id="PF01381">
    <property type="entry name" value="HTH_3"/>
    <property type="match status" value="1"/>
</dbReference>
<accession>A0A0E3D9A9</accession>
<protein>
    <submittedName>
        <fullName evidence="2">Putative HTH binding domain protein</fullName>
    </submittedName>
</protein>
<dbReference type="InterPro" id="IPR010982">
    <property type="entry name" value="Lambda_DNA-bd_dom_sf"/>
</dbReference>
<proteinExistence type="predicted"/>
<dbReference type="SUPFAM" id="SSF47413">
    <property type="entry name" value="lambda repressor-like DNA-binding domains"/>
    <property type="match status" value="1"/>
</dbReference>
<dbReference type="GeneID" id="24723292"/>
<dbReference type="PROSITE" id="PS50943">
    <property type="entry name" value="HTH_CROC1"/>
    <property type="match status" value="1"/>
</dbReference>